<protein>
    <submittedName>
        <fullName evidence="2">Uncharacterized protein</fullName>
    </submittedName>
</protein>
<evidence type="ECO:0000313" key="3">
    <source>
        <dbReference type="Proteomes" id="UP001595607"/>
    </source>
</evidence>
<keyword evidence="1" id="KW-0812">Transmembrane</keyword>
<accession>A0ABV7MFY2</accession>
<keyword evidence="3" id="KW-1185">Reference proteome</keyword>
<dbReference type="Proteomes" id="UP001595607">
    <property type="component" value="Unassembled WGS sequence"/>
</dbReference>
<organism evidence="2 3">
    <name type="scientific">Parvularcula lutaonensis</name>
    <dbReference type="NCBI Taxonomy" id="491923"/>
    <lineage>
        <taxon>Bacteria</taxon>
        <taxon>Pseudomonadati</taxon>
        <taxon>Pseudomonadota</taxon>
        <taxon>Alphaproteobacteria</taxon>
        <taxon>Parvularculales</taxon>
        <taxon>Parvularculaceae</taxon>
        <taxon>Parvularcula</taxon>
    </lineage>
</organism>
<sequence>MLLRRMFKHVKGQNWLAVAIDFGIVVFGVFAGIQLGNWNTARQDRAEEAAFLSELHGELSTGASVYRDKLAARLAVQEAMGSALELLSGETPPRTLTDEECMAIGGSFIFSLGNAALPSLDRLQANNRVGIIRDEELAEAIARLSQVLKTMRERTDLLPKPVVLSDRYPEAVQVIAYIRPAPEQVDGTEVTVHYACDLEAMRAAPGFFSATSINFDLYDGFLRDVVQPYSAAFEKLHEVLDQELGTEHERPAGRTP</sequence>
<comment type="caution">
    <text evidence="2">The sequence shown here is derived from an EMBL/GenBank/DDBJ whole genome shotgun (WGS) entry which is preliminary data.</text>
</comment>
<keyword evidence="1" id="KW-0472">Membrane</keyword>
<proteinExistence type="predicted"/>
<evidence type="ECO:0000256" key="1">
    <source>
        <dbReference type="SAM" id="Phobius"/>
    </source>
</evidence>
<keyword evidence="1" id="KW-1133">Transmembrane helix</keyword>
<evidence type="ECO:0000313" key="2">
    <source>
        <dbReference type="EMBL" id="MFC3303847.1"/>
    </source>
</evidence>
<gene>
    <name evidence="2" type="ORF">ACFONP_14030</name>
</gene>
<dbReference type="EMBL" id="JBHRVA010000003">
    <property type="protein sequence ID" value="MFC3303847.1"/>
    <property type="molecule type" value="Genomic_DNA"/>
</dbReference>
<dbReference type="RefSeq" id="WP_189576768.1">
    <property type="nucleotide sequence ID" value="NZ_BMXU01000002.1"/>
</dbReference>
<name>A0ABV7MFY2_9PROT</name>
<feature type="transmembrane region" description="Helical" evidence="1">
    <location>
        <begin position="12"/>
        <end position="33"/>
    </location>
</feature>
<reference evidence="3" key="1">
    <citation type="journal article" date="2019" name="Int. J. Syst. Evol. Microbiol.">
        <title>The Global Catalogue of Microorganisms (GCM) 10K type strain sequencing project: providing services to taxonomists for standard genome sequencing and annotation.</title>
        <authorList>
            <consortium name="The Broad Institute Genomics Platform"/>
            <consortium name="The Broad Institute Genome Sequencing Center for Infectious Disease"/>
            <person name="Wu L."/>
            <person name="Ma J."/>
        </authorList>
    </citation>
    <scope>NUCLEOTIDE SEQUENCE [LARGE SCALE GENOMIC DNA]</scope>
    <source>
        <strain evidence="3">KCTC 22245</strain>
    </source>
</reference>